<feature type="coiled-coil region" evidence="1">
    <location>
        <begin position="139"/>
        <end position="166"/>
    </location>
</feature>
<gene>
    <name evidence="2" type="ORF">KC01_LOCUS38911</name>
</gene>
<proteinExistence type="predicted"/>
<dbReference type="EMBL" id="OZ035830">
    <property type="protein sequence ID" value="CAL1612603.1"/>
    <property type="molecule type" value="Genomic_DNA"/>
</dbReference>
<protein>
    <submittedName>
        <fullName evidence="2">Uncharacterized protein</fullName>
    </submittedName>
</protein>
<evidence type="ECO:0000313" key="3">
    <source>
        <dbReference type="Proteomes" id="UP001497482"/>
    </source>
</evidence>
<organism evidence="2 3">
    <name type="scientific">Knipowitschia caucasica</name>
    <name type="common">Caucasian dwarf goby</name>
    <name type="synonym">Pomatoschistus caucasicus</name>
    <dbReference type="NCBI Taxonomy" id="637954"/>
    <lineage>
        <taxon>Eukaryota</taxon>
        <taxon>Metazoa</taxon>
        <taxon>Chordata</taxon>
        <taxon>Craniata</taxon>
        <taxon>Vertebrata</taxon>
        <taxon>Euteleostomi</taxon>
        <taxon>Actinopterygii</taxon>
        <taxon>Neopterygii</taxon>
        <taxon>Teleostei</taxon>
        <taxon>Neoteleostei</taxon>
        <taxon>Acanthomorphata</taxon>
        <taxon>Gobiaria</taxon>
        <taxon>Gobiiformes</taxon>
        <taxon>Gobioidei</taxon>
        <taxon>Gobiidae</taxon>
        <taxon>Gobiinae</taxon>
        <taxon>Knipowitschia</taxon>
    </lineage>
</organism>
<sequence>MDQVKDQLEAVETSRRRSLGLARERVEQWKKAQQQKKLQGAEKACQIPLDQLILLETEGDNELKARDERIRELQKAMDQVKDQLEAVETNRTLSLRLARERLKQWKKAQQQKKLQLAEKALQIPLDQPKLIETEGEIQLNAGDEQIRALQKEVTDVRDQLEAVETSQRRSLGLARERVAQWKKAQRQKKLQGAEKACQIPLDQPKLLETVGNIELKARNELIQKLQKEVSEANDQIQAVETSQRRSLCLARERLEQWKKAQQQKQRLGQRKTSVGPVENQSVLLV</sequence>
<evidence type="ECO:0000313" key="2">
    <source>
        <dbReference type="EMBL" id="CAL1612603.1"/>
    </source>
</evidence>
<feature type="coiled-coil region" evidence="1">
    <location>
        <begin position="63"/>
        <end position="115"/>
    </location>
</feature>
<feature type="coiled-coil region" evidence="1">
    <location>
        <begin position="215"/>
        <end position="242"/>
    </location>
</feature>
<dbReference type="Proteomes" id="UP001497482">
    <property type="component" value="Chromosome 8"/>
</dbReference>
<name>A0AAV2MGQ2_KNICA</name>
<reference evidence="2 3" key="1">
    <citation type="submission" date="2024-04" db="EMBL/GenBank/DDBJ databases">
        <authorList>
            <person name="Waldvogel A.-M."/>
            <person name="Schoenle A."/>
        </authorList>
    </citation>
    <scope>NUCLEOTIDE SEQUENCE [LARGE SCALE GENOMIC DNA]</scope>
</reference>
<dbReference type="AlphaFoldDB" id="A0AAV2MGQ2"/>
<accession>A0AAV2MGQ2</accession>
<keyword evidence="3" id="KW-1185">Reference proteome</keyword>
<keyword evidence="1" id="KW-0175">Coiled coil</keyword>
<evidence type="ECO:0000256" key="1">
    <source>
        <dbReference type="SAM" id="Coils"/>
    </source>
</evidence>